<dbReference type="Gene3D" id="1.20.1250.20">
    <property type="entry name" value="MFS general substrate transporter like domains"/>
    <property type="match status" value="1"/>
</dbReference>
<evidence type="ECO:0000256" key="6">
    <source>
        <dbReference type="SAM" id="Phobius"/>
    </source>
</evidence>
<proteinExistence type="predicted"/>
<feature type="transmembrane region" description="Helical" evidence="6">
    <location>
        <begin position="158"/>
        <end position="178"/>
    </location>
</feature>
<feature type="transmembrane region" description="Helical" evidence="6">
    <location>
        <begin position="267"/>
        <end position="285"/>
    </location>
</feature>
<name>A0ABX2F6S3_9PSEU</name>
<dbReference type="PANTHER" id="PTHR43124">
    <property type="entry name" value="PURINE EFFLUX PUMP PBUE"/>
    <property type="match status" value="1"/>
</dbReference>
<dbReference type="RefSeq" id="WP_173134133.1">
    <property type="nucleotide sequence ID" value="NZ_CBCSGW010000001.1"/>
</dbReference>
<feature type="transmembrane region" description="Helical" evidence="6">
    <location>
        <begin position="100"/>
        <end position="121"/>
    </location>
</feature>
<dbReference type="InterPro" id="IPR050189">
    <property type="entry name" value="MFS_Efflux_Transporters"/>
</dbReference>
<feature type="transmembrane region" description="Helical" evidence="6">
    <location>
        <begin position="235"/>
        <end position="255"/>
    </location>
</feature>
<evidence type="ECO:0000313" key="9">
    <source>
        <dbReference type="Proteomes" id="UP000763557"/>
    </source>
</evidence>
<dbReference type="SUPFAM" id="SSF103473">
    <property type="entry name" value="MFS general substrate transporter"/>
    <property type="match status" value="1"/>
</dbReference>
<gene>
    <name evidence="8" type="ORF">GC106_42870</name>
</gene>
<protein>
    <submittedName>
        <fullName evidence="8">Inner membrane transport protein YdhP</fullName>
    </submittedName>
</protein>
<evidence type="ECO:0000256" key="3">
    <source>
        <dbReference type="ARBA" id="ARBA00022692"/>
    </source>
</evidence>
<feature type="transmembrane region" description="Helical" evidence="6">
    <location>
        <begin position="39"/>
        <end position="59"/>
    </location>
</feature>
<evidence type="ECO:0000256" key="2">
    <source>
        <dbReference type="ARBA" id="ARBA00022475"/>
    </source>
</evidence>
<reference evidence="8 9" key="1">
    <citation type="submission" date="2020-01" db="EMBL/GenBank/DDBJ databases">
        <title>Kibdelosporangium persica a novel Actinomycetes from a hot desert in Iran.</title>
        <authorList>
            <person name="Safaei N."/>
            <person name="Zaburannyi N."/>
            <person name="Mueller R."/>
            <person name="Wink J."/>
        </authorList>
    </citation>
    <scope>NUCLEOTIDE SEQUENCE [LARGE SCALE GENOMIC DNA]</scope>
    <source>
        <strain evidence="8 9">4NS15</strain>
    </source>
</reference>
<dbReference type="InterPro" id="IPR020846">
    <property type="entry name" value="MFS_dom"/>
</dbReference>
<dbReference type="Proteomes" id="UP000763557">
    <property type="component" value="Unassembled WGS sequence"/>
</dbReference>
<evidence type="ECO:0000256" key="5">
    <source>
        <dbReference type="ARBA" id="ARBA00023136"/>
    </source>
</evidence>
<keyword evidence="4 6" id="KW-1133">Transmembrane helix</keyword>
<feature type="domain" description="Major facilitator superfamily (MFS) profile" evidence="7">
    <location>
        <begin position="4"/>
        <end position="384"/>
    </location>
</feature>
<keyword evidence="3 6" id="KW-0812">Transmembrane</keyword>
<dbReference type="PANTHER" id="PTHR43124:SF3">
    <property type="entry name" value="CHLORAMPHENICOL EFFLUX PUMP RV0191"/>
    <property type="match status" value="1"/>
</dbReference>
<feature type="transmembrane region" description="Helical" evidence="6">
    <location>
        <begin position="359"/>
        <end position="377"/>
    </location>
</feature>
<feature type="transmembrane region" description="Helical" evidence="6">
    <location>
        <begin position="291"/>
        <end position="310"/>
    </location>
</feature>
<accession>A0ABX2F6S3</accession>
<dbReference type="PROSITE" id="PS50850">
    <property type="entry name" value="MFS"/>
    <property type="match status" value="1"/>
</dbReference>
<dbReference type="CDD" id="cd17324">
    <property type="entry name" value="MFS_NepI_like"/>
    <property type="match status" value="1"/>
</dbReference>
<feature type="transmembrane region" description="Helical" evidence="6">
    <location>
        <begin position="199"/>
        <end position="223"/>
    </location>
</feature>
<comment type="caution">
    <text evidence="8">The sequence shown here is derived from an EMBL/GenBank/DDBJ whole genome shotgun (WGS) entry which is preliminary data.</text>
</comment>
<keyword evidence="9" id="KW-1185">Reference proteome</keyword>
<evidence type="ECO:0000256" key="4">
    <source>
        <dbReference type="ARBA" id="ARBA00022989"/>
    </source>
</evidence>
<dbReference type="EMBL" id="JAAATY010000012">
    <property type="protein sequence ID" value="NRN67054.1"/>
    <property type="molecule type" value="Genomic_DNA"/>
</dbReference>
<evidence type="ECO:0000256" key="1">
    <source>
        <dbReference type="ARBA" id="ARBA00004651"/>
    </source>
</evidence>
<feature type="transmembrane region" description="Helical" evidence="6">
    <location>
        <begin position="128"/>
        <end position="146"/>
    </location>
</feature>
<dbReference type="Pfam" id="PF07690">
    <property type="entry name" value="MFS_1"/>
    <property type="match status" value="1"/>
</dbReference>
<dbReference type="InterPro" id="IPR036259">
    <property type="entry name" value="MFS_trans_sf"/>
</dbReference>
<evidence type="ECO:0000259" key="7">
    <source>
        <dbReference type="PROSITE" id="PS50850"/>
    </source>
</evidence>
<feature type="transmembrane region" description="Helical" evidence="6">
    <location>
        <begin position="71"/>
        <end position="94"/>
    </location>
</feature>
<organism evidence="8 9">
    <name type="scientific">Kibdelosporangium persicum</name>
    <dbReference type="NCBI Taxonomy" id="2698649"/>
    <lineage>
        <taxon>Bacteria</taxon>
        <taxon>Bacillati</taxon>
        <taxon>Actinomycetota</taxon>
        <taxon>Actinomycetes</taxon>
        <taxon>Pseudonocardiales</taxon>
        <taxon>Pseudonocardiaceae</taxon>
        <taxon>Kibdelosporangium</taxon>
    </lineage>
</organism>
<evidence type="ECO:0000313" key="8">
    <source>
        <dbReference type="EMBL" id="NRN67054.1"/>
    </source>
</evidence>
<keyword evidence="5 6" id="KW-0472">Membrane</keyword>
<sequence length="405" mass="40342">MPVALLALALAVFAMGTAEFVIAGLLPDIASDLDVSIPTAGLLVSGYAMAIVIGGPLFVAAGTRLSHKTLLMLSSVLFVAGNLIAAIAPGYLILMLGRVIGAFGQGAFLAIGSVVAADLVAAGKQARAIALVFTGGTVANVVGAPLGTLIGQNMGWRATFWIITAVGLASALGVLALVPKRPRARNSGLRGELAAFKHVHVWLTLFTGTLGIGALFASFSYVAPLLTDVSGYSPGTLTPLLALFGVGLVIGNLLGGWGSDRAQLPTLHVAFATLAVSLAAFAVFAENQVAAAIALTVMGGAGFALVPAFMSRLIAKADGAPMLAAAVGGSAINLGISAGAYVGGLTIGTALGFTGPPTVGALMATAGLGVVMVSGVLEVRARRRRQAAGAVHTGQQDPVTVASAD</sequence>
<comment type="subcellular location">
    <subcellularLocation>
        <location evidence="1">Cell membrane</location>
        <topology evidence="1">Multi-pass membrane protein</topology>
    </subcellularLocation>
</comment>
<keyword evidence="2" id="KW-1003">Cell membrane</keyword>
<feature type="transmembrane region" description="Helical" evidence="6">
    <location>
        <begin position="322"/>
        <end position="347"/>
    </location>
</feature>
<dbReference type="InterPro" id="IPR011701">
    <property type="entry name" value="MFS"/>
</dbReference>